<dbReference type="GO" id="GO:0043365">
    <property type="term" value="F:[formate-C-acetyltransferase]-activating enzyme activity"/>
    <property type="evidence" value="ECO:0007669"/>
    <property type="project" value="UniProtKB-EC"/>
</dbReference>
<organism evidence="1 4">
    <name type="scientific">Dorea longicatena</name>
    <dbReference type="NCBI Taxonomy" id="88431"/>
    <lineage>
        <taxon>Bacteria</taxon>
        <taxon>Bacillati</taxon>
        <taxon>Bacillota</taxon>
        <taxon>Clostridia</taxon>
        <taxon>Lachnospirales</taxon>
        <taxon>Lachnospiraceae</taxon>
        <taxon>Dorea</taxon>
    </lineage>
</organism>
<dbReference type="EC" id="1.97.1.4" evidence="1"/>
<gene>
    <name evidence="1" type="primary">pflA_2</name>
    <name evidence="2" type="ORF">ERS852423_03023</name>
    <name evidence="1" type="ORF">ERS852573_03171</name>
</gene>
<evidence type="ECO:0000313" key="4">
    <source>
        <dbReference type="Proteomes" id="UP000095597"/>
    </source>
</evidence>
<reference evidence="3 4" key="1">
    <citation type="submission" date="2015-09" db="EMBL/GenBank/DDBJ databases">
        <authorList>
            <consortium name="Pathogen Informatics"/>
        </authorList>
    </citation>
    <scope>NUCLEOTIDE SEQUENCE [LARGE SCALE GENOMIC DNA]</scope>
    <source>
        <strain evidence="2 3">2789STDY5608866</strain>
        <strain evidence="1 4">2789STDY5834961</strain>
    </source>
</reference>
<keyword evidence="1" id="KW-0670">Pyruvate</keyword>
<keyword evidence="1" id="KW-0560">Oxidoreductase</keyword>
<dbReference type="Proteomes" id="UP000095597">
    <property type="component" value="Unassembled WGS sequence"/>
</dbReference>
<sequence>MRSLPGRNRNRYTAAVSNKRIKENLVKVDAEFAEDIHIRIPVIPTVNMNENNMKDTIKFLSNLKHIKDIELLPYHRLGLETYERLGRVYELKDVEIPDMEMLKKMAEVIRAEDPEAAVKVKGE</sequence>
<name>A0A173VLF5_9FIRM</name>
<dbReference type="Proteomes" id="UP000095439">
    <property type="component" value="Unassembled WGS sequence"/>
</dbReference>
<proteinExistence type="predicted"/>
<dbReference type="Gene3D" id="3.80.30.10">
    <property type="entry name" value="pyruvate-formate lyase- activating enzyme"/>
    <property type="match status" value="1"/>
</dbReference>
<dbReference type="RefSeq" id="WP_147578455.1">
    <property type="nucleotide sequence ID" value="NZ_CABIWY010000031.1"/>
</dbReference>
<dbReference type="EMBL" id="CYYY01000031">
    <property type="protein sequence ID" value="CUO37300.1"/>
    <property type="molecule type" value="Genomic_DNA"/>
</dbReference>
<keyword evidence="1" id="KW-0456">Lyase</keyword>
<evidence type="ECO:0000313" key="2">
    <source>
        <dbReference type="EMBL" id="CUO37300.1"/>
    </source>
</evidence>
<evidence type="ECO:0000313" key="1">
    <source>
        <dbReference type="EMBL" id="CUN28289.1"/>
    </source>
</evidence>
<protein>
    <submittedName>
        <fullName evidence="1">Pyruvate formate-lyase-activating enzyme</fullName>
        <ecNumber evidence="1">1.97.1.4</ecNumber>
    </submittedName>
</protein>
<evidence type="ECO:0000313" key="3">
    <source>
        <dbReference type="Proteomes" id="UP000095439"/>
    </source>
</evidence>
<dbReference type="AlphaFoldDB" id="A0A173VLF5"/>
<accession>A0A173VLF5</accession>
<dbReference type="GO" id="GO:0016829">
    <property type="term" value="F:lyase activity"/>
    <property type="evidence" value="ECO:0007669"/>
    <property type="project" value="UniProtKB-KW"/>
</dbReference>
<dbReference type="EMBL" id="CYXO01000037">
    <property type="protein sequence ID" value="CUN28289.1"/>
    <property type="molecule type" value="Genomic_DNA"/>
</dbReference>
<dbReference type="OrthoDB" id="9782387at2"/>